<keyword evidence="11" id="KW-1185">Reference proteome</keyword>
<evidence type="ECO:0000256" key="5">
    <source>
        <dbReference type="ARBA" id="ARBA00023015"/>
    </source>
</evidence>
<dbReference type="PANTHER" id="PTHR45801">
    <property type="entry name" value="OS07G0101800 PROTEIN"/>
    <property type="match status" value="1"/>
</dbReference>
<protein>
    <recommendedName>
        <fullName evidence="9">C2H2-type domain-containing protein</fullName>
    </recommendedName>
</protein>
<dbReference type="InterPro" id="IPR052426">
    <property type="entry name" value="Plant_dev_regulator"/>
</dbReference>
<dbReference type="EMBL" id="JABFAB010000008">
    <property type="protein sequence ID" value="MBA0656953.1"/>
    <property type="molecule type" value="Genomic_DNA"/>
</dbReference>
<reference evidence="10 11" key="1">
    <citation type="journal article" date="2019" name="Genome Biol. Evol.">
        <title>Insights into the evolution of the New World diploid cottons (Gossypium, subgenus Houzingenia) based on genome sequencing.</title>
        <authorList>
            <person name="Grover C.E."/>
            <person name="Arick M.A. 2nd"/>
            <person name="Thrash A."/>
            <person name="Conover J.L."/>
            <person name="Sanders W.S."/>
            <person name="Peterson D.G."/>
            <person name="Frelichowski J.E."/>
            <person name="Scheffler J.A."/>
            <person name="Scheffler B.E."/>
            <person name="Wendel J.F."/>
        </authorList>
    </citation>
    <scope>NUCLEOTIDE SEQUENCE [LARGE SCALE GENOMIC DNA]</scope>
    <source>
        <strain evidence="10">57</strain>
        <tissue evidence="10">Leaf</tissue>
    </source>
</reference>
<evidence type="ECO:0000256" key="2">
    <source>
        <dbReference type="ARBA" id="ARBA00022723"/>
    </source>
</evidence>
<evidence type="ECO:0000313" key="10">
    <source>
        <dbReference type="EMBL" id="MBA0656953.1"/>
    </source>
</evidence>
<keyword evidence="5" id="KW-0805">Transcription regulation</keyword>
<keyword evidence="7" id="KW-0539">Nucleus</keyword>
<comment type="caution">
    <text evidence="10">The sequence shown here is derived from an EMBL/GenBank/DDBJ whole genome shotgun (WGS) entry which is preliminary data.</text>
</comment>
<dbReference type="OrthoDB" id="1708403at2759"/>
<organism evidence="10 11">
    <name type="scientific">Gossypium klotzschianum</name>
    <dbReference type="NCBI Taxonomy" id="34286"/>
    <lineage>
        <taxon>Eukaryota</taxon>
        <taxon>Viridiplantae</taxon>
        <taxon>Streptophyta</taxon>
        <taxon>Embryophyta</taxon>
        <taxon>Tracheophyta</taxon>
        <taxon>Spermatophyta</taxon>
        <taxon>Magnoliopsida</taxon>
        <taxon>eudicotyledons</taxon>
        <taxon>Gunneridae</taxon>
        <taxon>Pentapetalae</taxon>
        <taxon>rosids</taxon>
        <taxon>malvids</taxon>
        <taxon>Malvales</taxon>
        <taxon>Malvaceae</taxon>
        <taxon>Malvoideae</taxon>
        <taxon>Gossypium</taxon>
    </lineage>
</organism>
<keyword evidence="2" id="KW-0479">Metal-binding</keyword>
<evidence type="ECO:0000256" key="7">
    <source>
        <dbReference type="ARBA" id="ARBA00023242"/>
    </source>
</evidence>
<sequence>MYMPGVRVSFCLYLSPLSVQPPQNHSLPNPNLMPALCMWNPKAQPQAADDVSWEVRAFAEDIGNVLGTTWPPRSYTCSFCTREFRSAQALGGHMNVHRRDRARLHQTYPATSPILSTTAISSSNLLIPTQHFPQSAGFWLLHHHDGVPTSQPMNACSIDSPSTLVSISPYPPPVMPPRFSHFSSLYYSNLNGGSNAGGISFRETSIEELDLELRLGHPPPTS</sequence>
<keyword evidence="4" id="KW-0862">Zinc</keyword>
<comment type="subcellular location">
    <subcellularLocation>
        <location evidence="1">Nucleus</location>
    </subcellularLocation>
</comment>
<dbReference type="Pfam" id="PF13912">
    <property type="entry name" value="zf-C2H2_6"/>
    <property type="match status" value="1"/>
</dbReference>
<keyword evidence="6" id="KW-0804">Transcription</keyword>
<dbReference type="PROSITE" id="PS00028">
    <property type="entry name" value="ZINC_FINGER_C2H2_1"/>
    <property type="match status" value="1"/>
</dbReference>
<dbReference type="SMART" id="SM00355">
    <property type="entry name" value="ZnF_C2H2"/>
    <property type="match status" value="1"/>
</dbReference>
<dbReference type="Proteomes" id="UP000593573">
    <property type="component" value="Unassembled WGS sequence"/>
</dbReference>
<dbReference type="AlphaFoldDB" id="A0A7J8V2P2"/>
<accession>A0A7J8V2P2</accession>
<evidence type="ECO:0000256" key="1">
    <source>
        <dbReference type="ARBA" id="ARBA00004123"/>
    </source>
</evidence>
<dbReference type="GO" id="GO:0005634">
    <property type="term" value="C:nucleus"/>
    <property type="evidence" value="ECO:0007669"/>
    <property type="project" value="UniProtKB-SubCell"/>
</dbReference>
<evidence type="ECO:0000313" key="11">
    <source>
        <dbReference type="Proteomes" id="UP000593573"/>
    </source>
</evidence>
<keyword evidence="3 8" id="KW-0863">Zinc-finger</keyword>
<dbReference type="SUPFAM" id="SSF57667">
    <property type="entry name" value="beta-beta-alpha zinc fingers"/>
    <property type="match status" value="1"/>
</dbReference>
<dbReference type="PANTHER" id="PTHR45801:SF5">
    <property type="entry name" value="OS05G0286100 PROTEIN"/>
    <property type="match status" value="1"/>
</dbReference>
<evidence type="ECO:0000256" key="4">
    <source>
        <dbReference type="ARBA" id="ARBA00022833"/>
    </source>
</evidence>
<evidence type="ECO:0000256" key="3">
    <source>
        <dbReference type="ARBA" id="ARBA00022771"/>
    </source>
</evidence>
<dbReference type="GO" id="GO:0008270">
    <property type="term" value="F:zinc ion binding"/>
    <property type="evidence" value="ECO:0007669"/>
    <property type="project" value="UniProtKB-KW"/>
</dbReference>
<gene>
    <name evidence="10" type="ORF">Goklo_009271</name>
</gene>
<dbReference type="InterPro" id="IPR013087">
    <property type="entry name" value="Znf_C2H2_type"/>
</dbReference>
<dbReference type="Gene3D" id="3.30.160.60">
    <property type="entry name" value="Classic Zinc Finger"/>
    <property type="match status" value="1"/>
</dbReference>
<proteinExistence type="predicted"/>
<evidence type="ECO:0000256" key="6">
    <source>
        <dbReference type="ARBA" id="ARBA00023163"/>
    </source>
</evidence>
<feature type="domain" description="C2H2-type" evidence="9">
    <location>
        <begin position="75"/>
        <end position="102"/>
    </location>
</feature>
<dbReference type="InterPro" id="IPR036236">
    <property type="entry name" value="Znf_C2H2_sf"/>
</dbReference>
<evidence type="ECO:0000256" key="8">
    <source>
        <dbReference type="PROSITE-ProRule" id="PRU00042"/>
    </source>
</evidence>
<evidence type="ECO:0000259" key="9">
    <source>
        <dbReference type="PROSITE" id="PS50157"/>
    </source>
</evidence>
<name>A0A7J8V2P2_9ROSI</name>
<dbReference type="PROSITE" id="PS50157">
    <property type="entry name" value="ZINC_FINGER_C2H2_2"/>
    <property type="match status" value="1"/>
</dbReference>